<keyword evidence="2" id="KW-0238">DNA-binding</keyword>
<proteinExistence type="predicted"/>
<dbReference type="PANTHER" id="PTHR42756:SF1">
    <property type="entry name" value="TRANSCRIPTIONAL REPRESSOR OF EMRAB OPERON"/>
    <property type="match status" value="1"/>
</dbReference>
<feature type="domain" description="HTH marR-type" evidence="4">
    <location>
        <begin position="1"/>
        <end position="174"/>
    </location>
</feature>
<dbReference type="Gene3D" id="1.10.10.10">
    <property type="entry name" value="Winged helix-like DNA-binding domain superfamily/Winged helix DNA-binding domain"/>
    <property type="match status" value="1"/>
</dbReference>
<organism evidence="5 6">
    <name type="scientific">Aminobacter aminovorans</name>
    <name type="common">Chelatobacter heintzii</name>
    <dbReference type="NCBI Taxonomy" id="83263"/>
    <lineage>
        <taxon>Bacteria</taxon>
        <taxon>Pseudomonadati</taxon>
        <taxon>Pseudomonadota</taxon>
        <taxon>Alphaproteobacteria</taxon>
        <taxon>Hyphomicrobiales</taxon>
        <taxon>Phyllobacteriaceae</taxon>
        <taxon>Aminobacter</taxon>
    </lineage>
</organism>
<dbReference type="PROSITE" id="PS50995">
    <property type="entry name" value="HTH_MARR_2"/>
    <property type="match status" value="1"/>
</dbReference>
<evidence type="ECO:0000256" key="3">
    <source>
        <dbReference type="ARBA" id="ARBA00023163"/>
    </source>
</evidence>
<evidence type="ECO:0000256" key="1">
    <source>
        <dbReference type="ARBA" id="ARBA00023015"/>
    </source>
</evidence>
<evidence type="ECO:0000259" key="4">
    <source>
        <dbReference type="PROSITE" id="PS50995"/>
    </source>
</evidence>
<dbReference type="EMBL" id="UFSM01000001">
    <property type="protein sequence ID" value="SUU90978.1"/>
    <property type="molecule type" value="Genomic_DNA"/>
</dbReference>
<dbReference type="InterPro" id="IPR036390">
    <property type="entry name" value="WH_DNA-bd_sf"/>
</dbReference>
<sequence length="183" mass="20006">MSRHLDENNGELAGDGLQDGIDARRAQWAKELPHLDTRGMAILGRARWITLAARPKIEAIFASYGLDTGEADVLFTLLRSGTPYRLRPTELYKSMMISSGGVTNRIAKLLKAGLVRQVASDGDGRSLPVELTEEGLARAREAFEADMAVETLMLESLTWDEQAQLARLLRKLALSLGSTAAPE</sequence>
<dbReference type="InterPro" id="IPR036388">
    <property type="entry name" value="WH-like_DNA-bd_sf"/>
</dbReference>
<dbReference type="Proteomes" id="UP000254701">
    <property type="component" value="Unassembled WGS sequence"/>
</dbReference>
<dbReference type="GO" id="GO:0003700">
    <property type="term" value="F:DNA-binding transcription factor activity"/>
    <property type="evidence" value="ECO:0007669"/>
    <property type="project" value="InterPro"/>
</dbReference>
<dbReference type="InterPro" id="IPR000835">
    <property type="entry name" value="HTH_MarR-typ"/>
</dbReference>
<dbReference type="OrthoDB" id="9806864at2"/>
<accession>A0A380WQ39</accession>
<dbReference type="SMART" id="SM00347">
    <property type="entry name" value="HTH_MARR"/>
    <property type="match status" value="1"/>
</dbReference>
<dbReference type="AlphaFoldDB" id="A0A380WQ39"/>
<evidence type="ECO:0000313" key="5">
    <source>
        <dbReference type="EMBL" id="SUU90978.1"/>
    </source>
</evidence>
<reference evidence="5 6" key="1">
    <citation type="submission" date="2018-06" db="EMBL/GenBank/DDBJ databases">
        <authorList>
            <consortium name="Pathogen Informatics"/>
            <person name="Doyle S."/>
        </authorList>
    </citation>
    <scope>NUCLEOTIDE SEQUENCE [LARGE SCALE GENOMIC DNA]</scope>
    <source>
        <strain evidence="5 6">NCTC10684</strain>
    </source>
</reference>
<dbReference type="GO" id="GO:0003677">
    <property type="term" value="F:DNA binding"/>
    <property type="evidence" value="ECO:0007669"/>
    <property type="project" value="UniProtKB-KW"/>
</dbReference>
<dbReference type="RefSeq" id="WP_115732915.1">
    <property type="nucleotide sequence ID" value="NZ_BAAAVY010000037.1"/>
</dbReference>
<gene>
    <name evidence="5" type="ORF">NCTC10684_04238</name>
</gene>
<dbReference type="PRINTS" id="PR00598">
    <property type="entry name" value="HTHMARR"/>
</dbReference>
<name>A0A380WQ39_AMIAI</name>
<keyword evidence="3" id="KW-0804">Transcription</keyword>
<evidence type="ECO:0000256" key="2">
    <source>
        <dbReference type="ARBA" id="ARBA00023125"/>
    </source>
</evidence>
<dbReference type="PANTHER" id="PTHR42756">
    <property type="entry name" value="TRANSCRIPTIONAL REGULATOR, MARR"/>
    <property type="match status" value="1"/>
</dbReference>
<dbReference type="SUPFAM" id="SSF46785">
    <property type="entry name" value="Winged helix' DNA-binding domain"/>
    <property type="match status" value="1"/>
</dbReference>
<keyword evidence="1" id="KW-0805">Transcription regulation</keyword>
<protein>
    <submittedName>
        <fullName evidence="5">Transcriptional repressor MprA</fullName>
    </submittedName>
</protein>
<evidence type="ECO:0000313" key="6">
    <source>
        <dbReference type="Proteomes" id="UP000254701"/>
    </source>
</evidence>
<dbReference type="Pfam" id="PF12802">
    <property type="entry name" value="MarR_2"/>
    <property type="match status" value="1"/>
</dbReference>